<dbReference type="EMBL" id="UZAI01018510">
    <property type="protein sequence ID" value="VDP37663.1"/>
    <property type="molecule type" value="Genomic_DNA"/>
</dbReference>
<reference evidence="1 2" key="1">
    <citation type="submission" date="2018-11" db="EMBL/GenBank/DDBJ databases">
        <authorList>
            <consortium name="Pathogen Informatics"/>
        </authorList>
    </citation>
    <scope>NUCLEOTIDE SEQUENCE [LARGE SCALE GENOMIC DNA]</scope>
    <source>
        <strain evidence="1 2">Zambia</strain>
    </source>
</reference>
<dbReference type="STRING" id="48269.A0A183MY14"/>
<dbReference type="AlphaFoldDB" id="A0A183MY14"/>
<sequence length="164" mass="19326">MSDHMARKPNKGSTFQIEHFHGPNNLNVMGRASSLEEALGDMRRENFRLRLLLYNYEKIYRQVNVPQDLESSRIFAVESENILLKEALNEKDTLLNFSSKTNDQLREQINVLKQKSDNIENDWRKKYDILHTEFQCAQEKVLALEMSILAKDTEFAKCKNEFQR</sequence>
<protein>
    <submittedName>
        <fullName evidence="1">Uncharacterized protein</fullName>
    </submittedName>
</protein>
<keyword evidence="2" id="KW-1185">Reference proteome</keyword>
<accession>A0A183MY14</accession>
<name>A0A183MY14_9TREM</name>
<evidence type="ECO:0000313" key="2">
    <source>
        <dbReference type="Proteomes" id="UP000277204"/>
    </source>
</evidence>
<dbReference type="Proteomes" id="UP000277204">
    <property type="component" value="Unassembled WGS sequence"/>
</dbReference>
<organism evidence="1 2">
    <name type="scientific">Schistosoma margrebowiei</name>
    <dbReference type="NCBI Taxonomy" id="48269"/>
    <lineage>
        <taxon>Eukaryota</taxon>
        <taxon>Metazoa</taxon>
        <taxon>Spiralia</taxon>
        <taxon>Lophotrochozoa</taxon>
        <taxon>Platyhelminthes</taxon>
        <taxon>Trematoda</taxon>
        <taxon>Digenea</taxon>
        <taxon>Strigeidida</taxon>
        <taxon>Schistosomatoidea</taxon>
        <taxon>Schistosomatidae</taxon>
        <taxon>Schistosoma</taxon>
    </lineage>
</organism>
<evidence type="ECO:0000313" key="1">
    <source>
        <dbReference type="EMBL" id="VDP37663.1"/>
    </source>
</evidence>
<proteinExistence type="predicted"/>
<gene>
    <name evidence="1" type="ORF">SMRZ_LOCUS20939</name>
</gene>